<dbReference type="SUPFAM" id="SSF53098">
    <property type="entry name" value="Ribonuclease H-like"/>
    <property type="match status" value="1"/>
</dbReference>
<feature type="compositionally biased region" description="Polar residues" evidence="10">
    <location>
        <begin position="66"/>
        <end position="83"/>
    </location>
</feature>
<evidence type="ECO:0000256" key="3">
    <source>
        <dbReference type="ARBA" id="ARBA00022771"/>
    </source>
</evidence>
<evidence type="ECO:0000313" key="13">
    <source>
        <dbReference type="Proteomes" id="UP001160148"/>
    </source>
</evidence>
<reference evidence="12 13" key="1">
    <citation type="submission" date="2023-01" db="EMBL/GenBank/DDBJ databases">
        <authorList>
            <person name="Whitehead M."/>
        </authorList>
    </citation>
    <scope>NUCLEOTIDE SEQUENCE [LARGE SCALE GENOMIC DNA]</scope>
</reference>
<dbReference type="InterPro" id="IPR012337">
    <property type="entry name" value="RNaseH-like_sf"/>
</dbReference>
<dbReference type="SUPFAM" id="SSF140996">
    <property type="entry name" value="Hermes dimerisation domain"/>
    <property type="match status" value="1"/>
</dbReference>
<evidence type="ECO:0000256" key="1">
    <source>
        <dbReference type="ARBA" id="ARBA00004123"/>
    </source>
</evidence>
<dbReference type="InterPro" id="IPR052035">
    <property type="entry name" value="ZnF_BED_domain_contain"/>
</dbReference>
<evidence type="ECO:0000256" key="7">
    <source>
        <dbReference type="ARBA" id="ARBA00023163"/>
    </source>
</evidence>
<feature type="region of interest" description="Disordered" evidence="10">
    <location>
        <begin position="59"/>
        <end position="83"/>
    </location>
</feature>
<evidence type="ECO:0000256" key="9">
    <source>
        <dbReference type="PROSITE-ProRule" id="PRU00027"/>
    </source>
</evidence>
<dbReference type="PANTHER" id="PTHR46481:SF10">
    <property type="entry name" value="ZINC FINGER BED DOMAIN-CONTAINING PROTEIN 39"/>
    <property type="match status" value="1"/>
</dbReference>
<dbReference type="PANTHER" id="PTHR46481">
    <property type="entry name" value="ZINC FINGER BED DOMAIN-CONTAINING PROTEIN 4"/>
    <property type="match status" value="1"/>
</dbReference>
<dbReference type="GO" id="GO:0046983">
    <property type="term" value="F:protein dimerization activity"/>
    <property type="evidence" value="ECO:0007669"/>
    <property type="project" value="InterPro"/>
</dbReference>
<keyword evidence="8" id="KW-0539">Nucleus</keyword>
<comment type="caution">
    <text evidence="12">The sequence shown here is derived from an EMBL/GenBank/DDBJ whole genome shotgun (WGS) entry which is preliminary data.</text>
</comment>
<dbReference type="SMART" id="SM00614">
    <property type="entry name" value="ZnF_BED"/>
    <property type="match status" value="1"/>
</dbReference>
<accession>A0AAV0W4I0</accession>
<keyword evidence="13" id="KW-1185">Reference proteome</keyword>
<evidence type="ECO:0000256" key="5">
    <source>
        <dbReference type="ARBA" id="ARBA00023015"/>
    </source>
</evidence>
<dbReference type="Pfam" id="PF02892">
    <property type="entry name" value="zf-BED"/>
    <property type="match status" value="1"/>
</dbReference>
<sequence length="648" mass="72997">MSKTKSEVWKYFEKKTNGCAMCKVCGKILRTSGNTSNLMGHLNKMHKLPHDTNLKSLNKKEKAMSSHCTPGTSTETENNDSSNVLPFDASLSTNTLSSSLSTSSSVTGHFSNQPTLEWSLNKISSFSSGGQKHIKITEAIIYFICKDNQPFSVVEDIGFVKLMKEVAPLYKVPTRNTVKARILQKYDVVSSNFRCILKEIENITVTTDIWSEMMTTKSYLGVTIHFIYLSKLCSAALGIFELSKSHSASYISDELLNVMHLWNIPKSKILAVVTDNDSTMLKAIKENFGENRHLRCFAHSINLVAEGSIKKVDGLIDLISKVRNIVKFIKRSVNCSDELRQFQEKDGNNIKKLILDIVTRWNSVYYMCKRFLELKEVINQIVLKHVNAPPMLNGQDIENIKQIVNILEILEKVTSEISGQKYATMSLVIPIISCINDKLNTVLPTSRIGVELKTALTVEMKKRFELIELNYLLSVSTILDPRFKNIHFKDSVALSKHLRFINSSINGMVSLPAEEDYHSTDSASTSESGTIDLWGHHKQLAQKSLKKYVDKTNIGNQKHLGPELTMYLSTPVSSLKTDPLISWEELKPLYPFIYNLALKYLSGVCTSVPSERLFSCASNTISKTRNRLCGKSASKLIFLNNLDDQFWP</sequence>
<keyword evidence="6" id="KW-0238">DNA-binding</keyword>
<evidence type="ECO:0000256" key="10">
    <source>
        <dbReference type="SAM" id="MobiDB-lite"/>
    </source>
</evidence>
<protein>
    <recommendedName>
        <fullName evidence="11">BED-type domain-containing protein</fullName>
    </recommendedName>
</protein>
<dbReference type="GO" id="GO:0005634">
    <property type="term" value="C:nucleus"/>
    <property type="evidence" value="ECO:0007669"/>
    <property type="project" value="UniProtKB-SubCell"/>
</dbReference>
<dbReference type="Gene3D" id="1.10.10.1070">
    <property type="entry name" value="Zinc finger, BED domain-containing"/>
    <property type="match status" value="1"/>
</dbReference>
<gene>
    <name evidence="12" type="ORF">MEUPH1_LOCUS7144</name>
</gene>
<dbReference type="AlphaFoldDB" id="A0AAV0W4I0"/>
<evidence type="ECO:0000256" key="2">
    <source>
        <dbReference type="ARBA" id="ARBA00022723"/>
    </source>
</evidence>
<dbReference type="InterPro" id="IPR003656">
    <property type="entry name" value="Znf_BED"/>
</dbReference>
<evidence type="ECO:0000313" key="12">
    <source>
        <dbReference type="EMBL" id="CAI6350713.1"/>
    </source>
</evidence>
<proteinExistence type="predicted"/>
<keyword evidence="7" id="KW-0804">Transcription</keyword>
<feature type="domain" description="BED-type" evidence="11">
    <location>
        <begin position="3"/>
        <end position="53"/>
    </location>
</feature>
<dbReference type="GO" id="GO:0003677">
    <property type="term" value="F:DNA binding"/>
    <property type="evidence" value="ECO:0007669"/>
    <property type="project" value="UniProtKB-KW"/>
</dbReference>
<dbReference type="PROSITE" id="PS50808">
    <property type="entry name" value="ZF_BED"/>
    <property type="match status" value="1"/>
</dbReference>
<keyword evidence="3 9" id="KW-0863">Zinc-finger</keyword>
<dbReference type="Pfam" id="PF05699">
    <property type="entry name" value="Dimer_Tnp_hAT"/>
    <property type="match status" value="1"/>
</dbReference>
<evidence type="ECO:0000256" key="6">
    <source>
        <dbReference type="ARBA" id="ARBA00023125"/>
    </source>
</evidence>
<dbReference type="InterPro" id="IPR036236">
    <property type="entry name" value="Znf_C2H2_sf"/>
</dbReference>
<dbReference type="Proteomes" id="UP001160148">
    <property type="component" value="Unassembled WGS sequence"/>
</dbReference>
<comment type="subcellular location">
    <subcellularLocation>
        <location evidence="1">Nucleus</location>
    </subcellularLocation>
</comment>
<organism evidence="12 13">
    <name type="scientific">Macrosiphum euphorbiae</name>
    <name type="common">potato aphid</name>
    <dbReference type="NCBI Taxonomy" id="13131"/>
    <lineage>
        <taxon>Eukaryota</taxon>
        <taxon>Metazoa</taxon>
        <taxon>Ecdysozoa</taxon>
        <taxon>Arthropoda</taxon>
        <taxon>Hexapoda</taxon>
        <taxon>Insecta</taxon>
        <taxon>Pterygota</taxon>
        <taxon>Neoptera</taxon>
        <taxon>Paraneoptera</taxon>
        <taxon>Hemiptera</taxon>
        <taxon>Sternorrhyncha</taxon>
        <taxon>Aphidomorpha</taxon>
        <taxon>Aphidoidea</taxon>
        <taxon>Aphididae</taxon>
        <taxon>Macrosiphini</taxon>
        <taxon>Macrosiphum</taxon>
    </lineage>
</organism>
<keyword evidence="2" id="KW-0479">Metal-binding</keyword>
<evidence type="ECO:0000256" key="4">
    <source>
        <dbReference type="ARBA" id="ARBA00022833"/>
    </source>
</evidence>
<keyword evidence="5" id="KW-0805">Transcription regulation</keyword>
<name>A0AAV0W4I0_9HEMI</name>
<evidence type="ECO:0000256" key="8">
    <source>
        <dbReference type="ARBA" id="ARBA00023242"/>
    </source>
</evidence>
<dbReference type="EMBL" id="CARXXK010000001">
    <property type="protein sequence ID" value="CAI6350713.1"/>
    <property type="molecule type" value="Genomic_DNA"/>
</dbReference>
<keyword evidence="4" id="KW-0862">Zinc</keyword>
<evidence type="ECO:0000259" key="11">
    <source>
        <dbReference type="PROSITE" id="PS50808"/>
    </source>
</evidence>
<dbReference type="InterPro" id="IPR008906">
    <property type="entry name" value="HATC_C_dom"/>
</dbReference>
<dbReference type="SUPFAM" id="SSF57667">
    <property type="entry name" value="beta-beta-alpha zinc fingers"/>
    <property type="match status" value="1"/>
</dbReference>
<dbReference type="GO" id="GO:0009791">
    <property type="term" value="P:post-embryonic development"/>
    <property type="evidence" value="ECO:0007669"/>
    <property type="project" value="UniProtKB-ARBA"/>
</dbReference>
<dbReference type="GO" id="GO:0008270">
    <property type="term" value="F:zinc ion binding"/>
    <property type="evidence" value="ECO:0007669"/>
    <property type="project" value="UniProtKB-KW"/>
</dbReference>